<dbReference type="EMBL" id="JAHHIF010000088">
    <property type="protein sequence ID" value="MBW4549255.1"/>
    <property type="molecule type" value="Genomic_DNA"/>
</dbReference>
<evidence type="ECO:0000313" key="2">
    <source>
        <dbReference type="EMBL" id="MBW4549255.1"/>
    </source>
</evidence>
<dbReference type="PROSITE" id="PS51819">
    <property type="entry name" value="VOC"/>
    <property type="match status" value="1"/>
</dbReference>
<feature type="domain" description="VOC" evidence="1">
    <location>
        <begin position="6"/>
        <end position="122"/>
    </location>
</feature>
<gene>
    <name evidence="2" type="ORF">KME25_33340</name>
</gene>
<dbReference type="AlphaFoldDB" id="A0A951UDF8"/>
<evidence type="ECO:0000259" key="1">
    <source>
        <dbReference type="PROSITE" id="PS51819"/>
    </source>
</evidence>
<proteinExistence type="predicted"/>
<name>A0A951UDF8_9CYAN</name>
<sequence length="128" mass="14562">MVFQYREAFVTLAATDPETLVQFYTLLLNQEPKPYIPNVYAEFQLSGLRLAIFKPKENHQHEFADSSQSGMSLCLEVNDLEDAIACLTRLGYPPPRDITTASHGREIYAYDPQGNRLILHQSSSKQKN</sequence>
<reference evidence="2" key="1">
    <citation type="submission" date="2021-05" db="EMBL/GenBank/DDBJ databases">
        <authorList>
            <person name="Pietrasiak N."/>
            <person name="Ward R."/>
            <person name="Stajich J.E."/>
            <person name="Kurbessoian T."/>
        </authorList>
    </citation>
    <scope>NUCLEOTIDE SEQUENCE</scope>
    <source>
        <strain evidence="2">CPER-KK1</strain>
    </source>
</reference>
<accession>A0A951UDF8</accession>
<evidence type="ECO:0000313" key="3">
    <source>
        <dbReference type="Proteomes" id="UP000753908"/>
    </source>
</evidence>
<dbReference type="Proteomes" id="UP000753908">
    <property type="component" value="Unassembled WGS sequence"/>
</dbReference>
<dbReference type="InterPro" id="IPR041581">
    <property type="entry name" value="Glyoxalase_6"/>
</dbReference>
<reference evidence="2" key="2">
    <citation type="journal article" date="2022" name="Microbiol. Resour. Announc.">
        <title>Metagenome Sequencing to Explore Phylogenomics of Terrestrial Cyanobacteria.</title>
        <authorList>
            <person name="Ward R.D."/>
            <person name="Stajich J.E."/>
            <person name="Johansen J.R."/>
            <person name="Huntemann M."/>
            <person name="Clum A."/>
            <person name="Foster B."/>
            <person name="Foster B."/>
            <person name="Roux S."/>
            <person name="Palaniappan K."/>
            <person name="Varghese N."/>
            <person name="Mukherjee S."/>
            <person name="Reddy T.B.K."/>
            <person name="Daum C."/>
            <person name="Copeland A."/>
            <person name="Chen I.A."/>
            <person name="Ivanova N.N."/>
            <person name="Kyrpides N.C."/>
            <person name="Shapiro N."/>
            <person name="Eloe-Fadrosh E.A."/>
            <person name="Pietrasiak N."/>
        </authorList>
    </citation>
    <scope>NUCLEOTIDE SEQUENCE</scope>
    <source>
        <strain evidence="2">CPER-KK1</strain>
    </source>
</reference>
<dbReference type="Gene3D" id="3.10.180.10">
    <property type="entry name" value="2,3-Dihydroxybiphenyl 1,2-Dioxygenase, domain 1"/>
    <property type="match status" value="1"/>
</dbReference>
<comment type="caution">
    <text evidence="2">The sequence shown here is derived from an EMBL/GenBank/DDBJ whole genome shotgun (WGS) entry which is preliminary data.</text>
</comment>
<dbReference type="SUPFAM" id="SSF54593">
    <property type="entry name" value="Glyoxalase/Bleomycin resistance protein/Dihydroxybiphenyl dioxygenase"/>
    <property type="match status" value="1"/>
</dbReference>
<organism evidence="2 3">
    <name type="scientific">Symplocastrum torsivum CPER-KK1</name>
    <dbReference type="NCBI Taxonomy" id="450513"/>
    <lineage>
        <taxon>Bacteria</taxon>
        <taxon>Bacillati</taxon>
        <taxon>Cyanobacteriota</taxon>
        <taxon>Cyanophyceae</taxon>
        <taxon>Oscillatoriophycideae</taxon>
        <taxon>Oscillatoriales</taxon>
        <taxon>Microcoleaceae</taxon>
        <taxon>Symplocastrum</taxon>
    </lineage>
</organism>
<dbReference type="InterPro" id="IPR037523">
    <property type="entry name" value="VOC_core"/>
</dbReference>
<protein>
    <submittedName>
        <fullName evidence="2">VOC family protein</fullName>
    </submittedName>
</protein>
<dbReference type="InterPro" id="IPR029068">
    <property type="entry name" value="Glyas_Bleomycin-R_OHBP_Dase"/>
</dbReference>
<dbReference type="Pfam" id="PF18029">
    <property type="entry name" value="Glyoxalase_6"/>
    <property type="match status" value="1"/>
</dbReference>